<feature type="non-terminal residue" evidence="1">
    <location>
        <position position="65"/>
    </location>
</feature>
<accession>A0AAD1R5D9</accession>
<dbReference type="AlphaFoldDB" id="A0AAD1R5D9"/>
<proteinExistence type="predicted"/>
<keyword evidence="2" id="KW-1185">Reference proteome</keyword>
<reference evidence="1" key="1">
    <citation type="submission" date="2022-03" db="EMBL/GenBank/DDBJ databases">
        <authorList>
            <person name="Alioto T."/>
            <person name="Alioto T."/>
            <person name="Gomez Garrido J."/>
        </authorList>
    </citation>
    <scope>NUCLEOTIDE SEQUENCE</scope>
</reference>
<dbReference type="EMBL" id="OW240912">
    <property type="protein sequence ID" value="CAH2223695.1"/>
    <property type="molecule type" value="Genomic_DNA"/>
</dbReference>
<gene>
    <name evidence="1" type="ORF">PECUL_23A052042</name>
</gene>
<sequence>MTSPLNGRTYAFTGVARLKEDGDMLKLYISQLRERQPCYTPTTDSIDLLKAGDGDMSWADNLKLE</sequence>
<organism evidence="1 2">
    <name type="scientific">Pelobates cultripes</name>
    <name type="common">Western spadefoot toad</name>
    <dbReference type="NCBI Taxonomy" id="61616"/>
    <lineage>
        <taxon>Eukaryota</taxon>
        <taxon>Metazoa</taxon>
        <taxon>Chordata</taxon>
        <taxon>Craniata</taxon>
        <taxon>Vertebrata</taxon>
        <taxon>Euteleostomi</taxon>
        <taxon>Amphibia</taxon>
        <taxon>Batrachia</taxon>
        <taxon>Anura</taxon>
        <taxon>Pelobatoidea</taxon>
        <taxon>Pelobatidae</taxon>
        <taxon>Pelobates</taxon>
    </lineage>
</organism>
<name>A0AAD1R5D9_PELCU</name>
<dbReference type="Proteomes" id="UP001295444">
    <property type="component" value="Chromosome 01"/>
</dbReference>
<evidence type="ECO:0000313" key="1">
    <source>
        <dbReference type="EMBL" id="CAH2223695.1"/>
    </source>
</evidence>
<protein>
    <submittedName>
        <fullName evidence="1">Uncharacterized protein</fullName>
    </submittedName>
</protein>
<evidence type="ECO:0000313" key="2">
    <source>
        <dbReference type="Proteomes" id="UP001295444"/>
    </source>
</evidence>